<dbReference type="SUPFAM" id="SSF53474">
    <property type="entry name" value="alpha/beta-Hydrolases"/>
    <property type="match status" value="1"/>
</dbReference>
<dbReference type="STRING" id="1300222.I532_17108"/>
<reference evidence="2 3" key="1">
    <citation type="submission" date="2013-03" db="EMBL/GenBank/DDBJ databases">
        <title>Assembly of a new bacterial strain Brevibacillus borstelensis AK1.</title>
        <authorList>
            <person name="Rajan I."/>
            <person name="PoliReddy D."/>
            <person name="Sugumar T."/>
            <person name="Rathinam K."/>
            <person name="Alqarawi S."/>
            <person name="Khalil A.B."/>
            <person name="Sivakumar N."/>
        </authorList>
    </citation>
    <scope>NUCLEOTIDE SEQUENCE [LARGE SCALE GENOMIC DNA]</scope>
    <source>
        <strain evidence="2 3">AK1</strain>
    </source>
</reference>
<gene>
    <name evidence="2" type="ORF">I532_17108</name>
</gene>
<protein>
    <recommendedName>
        <fullName evidence="1">AB hydrolase-1 domain-containing protein</fullName>
    </recommendedName>
</protein>
<keyword evidence="3" id="KW-1185">Reference proteome</keyword>
<comment type="caution">
    <text evidence="2">The sequence shown here is derived from an EMBL/GenBank/DDBJ whole genome shotgun (WGS) entry which is preliminary data.</text>
</comment>
<dbReference type="OrthoDB" id="9776685at2"/>
<evidence type="ECO:0000259" key="1">
    <source>
        <dbReference type="Pfam" id="PF00561"/>
    </source>
</evidence>
<name>M8D5W9_9BACL</name>
<dbReference type="InterPro" id="IPR029058">
    <property type="entry name" value="AB_hydrolase_fold"/>
</dbReference>
<organism evidence="2 3">
    <name type="scientific">Brevibacillus borstelensis AK1</name>
    <dbReference type="NCBI Taxonomy" id="1300222"/>
    <lineage>
        <taxon>Bacteria</taxon>
        <taxon>Bacillati</taxon>
        <taxon>Bacillota</taxon>
        <taxon>Bacilli</taxon>
        <taxon>Bacillales</taxon>
        <taxon>Paenibacillaceae</taxon>
        <taxon>Brevibacillus</taxon>
    </lineage>
</organism>
<feature type="domain" description="AB hydrolase-1" evidence="1">
    <location>
        <begin position="81"/>
        <end position="206"/>
    </location>
</feature>
<accession>M8D5W9</accession>
<proteinExistence type="predicted"/>
<dbReference type="AlphaFoldDB" id="M8D5W9"/>
<dbReference type="Gene3D" id="3.40.50.1820">
    <property type="entry name" value="alpha/beta hydrolase"/>
    <property type="match status" value="1"/>
</dbReference>
<evidence type="ECO:0000313" key="3">
    <source>
        <dbReference type="Proteomes" id="UP000012081"/>
    </source>
</evidence>
<dbReference type="InterPro" id="IPR000073">
    <property type="entry name" value="AB_hydrolase_1"/>
</dbReference>
<dbReference type="InterPro" id="IPR052920">
    <property type="entry name" value="DNA-binding_regulatory"/>
</dbReference>
<dbReference type="PANTHER" id="PTHR43358">
    <property type="entry name" value="ALPHA/BETA-HYDROLASE"/>
    <property type="match status" value="1"/>
</dbReference>
<sequence>MNIMMIAVVIAVAAIAAAAAVALRVTWKLTHPRRKPVESRPEEYSLQAYESVSFPSRESGITIRGWYIPAEGNGFEKSERTLIFSHGYGQNRLEPHLPALSLAADLVSKGYNVLLFDFRNSGESSPALTTIGLREQQDLLGAIDFVKATRPEQKIGLVGFSMGAATSLMVGGLDERVETIIADSPFYSLQEYLEENLPQWTGLPRFPFNWLILTLSPLMLRANPRHVRPYEAVRQADKPILFIHGTKDATVPCSNSEQLYRLVTHEASRLWLVPGTGHVRSYPHDPEAYIDHVIDFLRHAWNSEAETKSFAHAKKPSPID</sequence>
<dbReference type="RefSeq" id="WP_003389721.1">
    <property type="nucleotide sequence ID" value="NZ_APBN01000007.1"/>
</dbReference>
<dbReference type="EMBL" id="APBN01000007">
    <property type="protein sequence ID" value="EMT51664.1"/>
    <property type="molecule type" value="Genomic_DNA"/>
</dbReference>
<dbReference type="Pfam" id="PF00561">
    <property type="entry name" value="Abhydrolase_1"/>
    <property type="match status" value="1"/>
</dbReference>
<evidence type="ECO:0000313" key="2">
    <source>
        <dbReference type="EMBL" id="EMT51664.1"/>
    </source>
</evidence>
<dbReference type="PANTHER" id="PTHR43358:SF4">
    <property type="entry name" value="ALPHA_BETA HYDROLASE FOLD-1 DOMAIN-CONTAINING PROTEIN"/>
    <property type="match status" value="1"/>
</dbReference>
<dbReference type="Proteomes" id="UP000012081">
    <property type="component" value="Unassembled WGS sequence"/>
</dbReference>
<dbReference type="PATRIC" id="fig|1300222.3.peg.3585"/>